<evidence type="ECO:0000256" key="2">
    <source>
        <dbReference type="ARBA" id="ARBA00004606"/>
    </source>
</evidence>
<dbReference type="EMBL" id="JH159154">
    <property type="protein sequence ID" value="EGZ19007.1"/>
    <property type="molecule type" value="Genomic_DNA"/>
</dbReference>
<dbReference type="GO" id="GO:0000026">
    <property type="term" value="F:alpha-1,2-mannosyltransferase activity"/>
    <property type="evidence" value="ECO:0007669"/>
    <property type="project" value="TreeGrafter"/>
</dbReference>
<dbReference type="Gene3D" id="3.90.550.10">
    <property type="entry name" value="Spore Coat Polysaccharide Biosynthesis Protein SpsA, Chain A"/>
    <property type="match status" value="1"/>
</dbReference>
<dbReference type="KEGG" id="psoj:PHYSODRAFT_504257"/>
<keyword evidence="12" id="KW-1185">Reference proteome</keyword>
<evidence type="ECO:0000256" key="5">
    <source>
        <dbReference type="ARBA" id="ARBA00022692"/>
    </source>
</evidence>
<dbReference type="OMA" id="IKTPPAM"/>
<evidence type="ECO:0000256" key="6">
    <source>
        <dbReference type="ARBA" id="ARBA00022968"/>
    </source>
</evidence>
<organism evidence="11 12">
    <name type="scientific">Phytophthora sojae (strain P6497)</name>
    <name type="common">Soybean stem and root rot agent</name>
    <name type="synonym">Phytophthora megasperma f. sp. glycines</name>
    <dbReference type="NCBI Taxonomy" id="1094619"/>
    <lineage>
        <taxon>Eukaryota</taxon>
        <taxon>Sar</taxon>
        <taxon>Stramenopiles</taxon>
        <taxon>Oomycota</taxon>
        <taxon>Peronosporomycetes</taxon>
        <taxon>Peronosporales</taxon>
        <taxon>Peronosporaceae</taxon>
        <taxon>Phytophthora</taxon>
    </lineage>
</organism>
<evidence type="ECO:0000256" key="7">
    <source>
        <dbReference type="ARBA" id="ARBA00022989"/>
    </source>
</evidence>
<keyword evidence="8" id="KW-0333">Golgi apparatus</keyword>
<dbReference type="GeneID" id="20658329"/>
<dbReference type="InParanoid" id="G4ZDS8"/>
<dbReference type="Proteomes" id="UP000002640">
    <property type="component" value="Unassembled WGS sequence"/>
</dbReference>
<name>G4ZDS8_PHYSP</name>
<keyword evidence="4" id="KW-0808">Transferase</keyword>
<comment type="subcellular location">
    <subcellularLocation>
        <location evidence="10">Endomembrane system</location>
        <topology evidence="10">Single-pass membrane protein</topology>
    </subcellularLocation>
    <subcellularLocation>
        <location evidence="1">Golgi apparatus membrane</location>
    </subcellularLocation>
    <subcellularLocation>
        <location evidence="2">Membrane</location>
        <topology evidence="2">Single-pass type II membrane protein</topology>
    </subcellularLocation>
</comment>
<dbReference type="InterPro" id="IPR029044">
    <property type="entry name" value="Nucleotide-diphossugar_trans"/>
</dbReference>
<dbReference type="Pfam" id="PF11051">
    <property type="entry name" value="Mannosyl_trans3"/>
    <property type="match status" value="1"/>
</dbReference>
<accession>G4ZDS8</accession>
<evidence type="ECO:0000256" key="3">
    <source>
        <dbReference type="ARBA" id="ARBA00009105"/>
    </source>
</evidence>
<dbReference type="GO" id="GO:0000139">
    <property type="term" value="C:Golgi membrane"/>
    <property type="evidence" value="ECO:0007669"/>
    <property type="project" value="UniProtKB-SubCell"/>
</dbReference>
<evidence type="ECO:0000256" key="10">
    <source>
        <dbReference type="ARBA" id="ARBA00037847"/>
    </source>
</evidence>
<gene>
    <name evidence="11" type="ORF">PHYSODRAFT_504257</name>
</gene>
<comment type="similarity">
    <text evidence="3">Belongs to the MNN1/MNT family.</text>
</comment>
<reference evidence="11 12" key="1">
    <citation type="journal article" date="2006" name="Science">
        <title>Phytophthora genome sequences uncover evolutionary origins and mechanisms of pathogenesis.</title>
        <authorList>
            <person name="Tyler B.M."/>
            <person name="Tripathy S."/>
            <person name="Zhang X."/>
            <person name="Dehal P."/>
            <person name="Jiang R.H."/>
            <person name="Aerts A."/>
            <person name="Arredondo F.D."/>
            <person name="Baxter L."/>
            <person name="Bensasson D."/>
            <person name="Beynon J.L."/>
            <person name="Chapman J."/>
            <person name="Damasceno C.M."/>
            <person name="Dorrance A.E."/>
            <person name="Dou D."/>
            <person name="Dickerman A.W."/>
            <person name="Dubchak I.L."/>
            <person name="Garbelotto M."/>
            <person name="Gijzen M."/>
            <person name="Gordon S.G."/>
            <person name="Govers F."/>
            <person name="Grunwald N.J."/>
            <person name="Huang W."/>
            <person name="Ivors K.L."/>
            <person name="Jones R.W."/>
            <person name="Kamoun S."/>
            <person name="Krampis K."/>
            <person name="Lamour K.H."/>
            <person name="Lee M.K."/>
            <person name="McDonald W.H."/>
            <person name="Medina M."/>
            <person name="Meijer H.J."/>
            <person name="Nordberg E.K."/>
            <person name="Maclean D.J."/>
            <person name="Ospina-Giraldo M.D."/>
            <person name="Morris P.F."/>
            <person name="Phuntumart V."/>
            <person name="Putnam N.H."/>
            <person name="Rash S."/>
            <person name="Rose J.K."/>
            <person name="Sakihama Y."/>
            <person name="Salamov A.A."/>
            <person name="Savidor A."/>
            <person name="Scheuring C.F."/>
            <person name="Smith B.M."/>
            <person name="Sobral B.W."/>
            <person name="Terry A."/>
            <person name="Torto-Alalibo T.A."/>
            <person name="Win J."/>
            <person name="Xu Z."/>
            <person name="Zhang H."/>
            <person name="Grigoriev I.V."/>
            <person name="Rokhsar D.S."/>
            <person name="Boore J.L."/>
        </authorList>
    </citation>
    <scope>NUCLEOTIDE SEQUENCE [LARGE SCALE GENOMIC DNA]</scope>
    <source>
        <strain evidence="11 12">P6497</strain>
    </source>
</reference>
<evidence type="ECO:0000313" key="11">
    <source>
        <dbReference type="EMBL" id="EGZ19007.1"/>
    </source>
</evidence>
<dbReference type="SUPFAM" id="SSF53448">
    <property type="entry name" value="Nucleotide-diphospho-sugar transferases"/>
    <property type="match status" value="1"/>
</dbReference>
<evidence type="ECO:0000313" key="12">
    <source>
        <dbReference type="Proteomes" id="UP000002640"/>
    </source>
</evidence>
<proteinExistence type="inferred from homology"/>
<dbReference type="AlphaFoldDB" id="G4ZDS8"/>
<dbReference type="PANTHER" id="PTHR31646">
    <property type="entry name" value="ALPHA-1,2-MANNOSYLTRANSFERASE MNN2"/>
    <property type="match status" value="1"/>
</dbReference>
<evidence type="ECO:0000256" key="1">
    <source>
        <dbReference type="ARBA" id="ARBA00004394"/>
    </source>
</evidence>
<sequence>MPLDSSDPEANIRAEAEAHARSVHVLPSGETKTRSLRCIGWRNTGDCNPDGPREPHKDLTCYDFVPNNASGYCEVEDTKSGERFRVMRHSCNVLRNRVPFRCINAPAFARFRVQAHQALPTPDFRLPNVAVSTQPPRDGIVMVVYPKLAPSAYATIRALRDILHCSLPIEIWLRPDEMELAPEALAPLQHLAQNTSVGDISFHPITDPEAKRFVAKIYAIYHSSFDRVLFLDADNVPVRDPRFLFDSREFERTGAVFWPDFWHPSSTMFGLHNKSLLWELLDMPFVDMFEQESGQLVVDRRRHAAPLELVMFYATHNPNFLVHYRLAWGDKDLFRLAWLKLKATFHMIKTPPAMAGVVTNTSAFCGMTMVQHDANGEVLFLHRNKHKLTGTNDATIPDEEDSETEHEVDSTSVAFDRSVHDVEVGGYPDPAIWRHLMSFDRNSSRDQYVIEAFATPLDFTIKQKCFGRRSLSKSLQFHVQEFADFPFDGLETDLRHFAKEAAEKLRGQS</sequence>
<keyword evidence="7" id="KW-1133">Transmembrane helix</keyword>
<dbReference type="GO" id="GO:0046354">
    <property type="term" value="P:mannan biosynthetic process"/>
    <property type="evidence" value="ECO:0007669"/>
    <property type="project" value="TreeGrafter"/>
</dbReference>
<keyword evidence="5" id="KW-0812">Transmembrane</keyword>
<protein>
    <submittedName>
        <fullName evidence="11">Uncharacterized protein</fullName>
    </submittedName>
</protein>
<dbReference type="STRING" id="1094619.G4ZDS8"/>
<dbReference type="RefSeq" id="XP_009528065.1">
    <property type="nucleotide sequence ID" value="XM_009529770.1"/>
</dbReference>
<keyword evidence="6" id="KW-0735">Signal-anchor</keyword>
<evidence type="ECO:0000256" key="8">
    <source>
        <dbReference type="ARBA" id="ARBA00023034"/>
    </source>
</evidence>
<keyword evidence="9" id="KW-0472">Membrane</keyword>
<evidence type="ECO:0000256" key="4">
    <source>
        <dbReference type="ARBA" id="ARBA00022679"/>
    </source>
</evidence>
<dbReference type="PANTHER" id="PTHR31646:SF1">
    <property type="entry name" value="ALPHA-1,2-MANNOSYLTRANSFERASE MNN2"/>
    <property type="match status" value="1"/>
</dbReference>
<evidence type="ECO:0000256" key="9">
    <source>
        <dbReference type="ARBA" id="ARBA00023136"/>
    </source>
</evidence>
<dbReference type="InterPro" id="IPR022751">
    <property type="entry name" value="Alpha_mannosyltransferase"/>
</dbReference>